<dbReference type="GO" id="GO:1990362">
    <property type="term" value="F:butanol dehydrogenase (NAD+) activity"/>
    <property type="evidence" value="ECO:0007669"/>
    <property type="project" value="InterPro"/>
</dbReference>
<accession>A0A6N7VTZ6</accession>
<dbReference type="InterPro" id="IPR044731">
    <property type="entry name" value="BDH-like"/>
</dbReference>
<evidence type="ECO:0000256" key="1">
    <source>
        <dbReference type="ARBA" id="ARBA00023002"/>
    </source>
</evidence>
<name>A0A6N7VTZ6_9FIRM</name>
<comment type="caution">
    <text evidence="4">The sequence shown here is derived from an EMBL/GenBank/DDBJ whole genome shotgun (WGS) entry which is preliminary data.</text>
</comment>
<protein>
    <submittedName>
        <fullName evidence="4">Iron-containing alcohol dehydrogenase</fullName>
    </submittedName>
</protein>
<feature type="domain" description="Fe-containing alcohol dehydrogenase-like C-terminal" evidence="3">
    <location>
        <begin position="187"/>
        <end position="386"/>
    </location>
</feature>
<keyword evidence="1" id="KW-0560">Oxidoreductase</keyword>
<evidence type="ECO:0000313" key="4">
    <source>
        <dbReference type="EMBL" id="MSS77524.1"/>
    </source>
</evidence>
<organism evidence="4 5">
    <name type="scientific">Anaerococcus porci</name>
    <dbReference type="NCBI Taxonomy" id="2652269"/>
    <lineage>
        <taxon>Bacteria</taxon>
        <taxon>Bacillati</taxon>
        <taxon>Bacillota</taxon>
        <taxon>Tissierellia</taxon>
        <taxon>Tissierellales</taxon>
        <taxon>Peptoniphilaceae</taxon>
        <taxon>Anaerococcus</taxon>
    </lineage>
</organism>
<dbReference type="Gene3D" id="3.40.50.1970">
    <property type="match status" value="1"/>
</dbReference>
<feature type="domain" description="Alcohol dehydrogenase iron-type/glycerol dehydrogenase GldA" evidence="2">
    <location>
        <begin position="9"/>
        <end position="176"/>
    </location>
</feature>
<dbReference type="PANTHER" id="PTHR43633">
    <property type="entry name" value="ALCOHOL DEHYDROGENASE YQHD"/>
    <property type="match status" value="1"/>
</dbReference>
<evidence type="ECO:0000313" key="5">
    <source>
        <dbReference type="Proteomes" id="UP000441925"/>
    </source>
</evidence>
<reference evidence="4 5" key="1">
    <citation type="submission" date="2019-08" db="EMBL/GenBank/DDBJ databases">
        <title>In-depth cultivation of the pig gut microbiome towards novel bacterial diversity and tailored functional studies.</title>
        <authorList>
            <person name="Wylensek D."/>
            <person name="Hitch T.C.A."/>
            <person name="Clavel T."/>
        </authorList>
    </citation>
    <scope>NUCLEOTIDE SEQUENCE [LARGE SCALE GENOMIC DNA]</scope>
    <source>
        <strain evidence="4 5">WCA-380-WT-2B</strain>
    </source>
</reference>
<proteinExistence type="predicted"/>
<evidence type="ECO:0000259" key="2">
    <source>
        <dbReference type="Pfam" id="PF00465"/>
    </source>
</evidence>
<dbReference type="GO" id="GO:0008106">
    <property type="term" value="F:alcohol dehydrogenase (NADP+) activity"/>
    <property type="evidence" value="ECO:0007669"/>
    <property type="project" value="TreeGrafter"/>
</dbReference>
<dbReference type="CDD" id="cd08187">
    <property type="entry name" value="BDH"/>
    <property type="match status" value="1"/>
</dbReference>
<evidence type="ECO:0000259" key="3">
    <source>
        <dbReference type="Pfam" id="PF25137"/>
    </source>
</evidence>
<dbReference type="GO" id="GO:1990002">
    <property type="term" value="F:methylglyoxal reductase (NADPH) (acetol producing) activity"/>
    <property type="evidence" value="ECO:0007669"/>
    <property type="project" value="TreeGrafter"/>
</dbReference>
<dbReference type="EMBL" id="VULQ01000003">
    <property type="protein sequence ID" value="MSS77524.1"/>
    <property type="molecule type" value="Genomic_DNA"/>
</dbReference>
<dbReference type="PANTHER" id="PTHR43633:SF1">
    <property type="entry name" value="ALCOHOL DEHYDROGENASE YQHD"/>
    <property type="match status" value="1"/>
</dbReference>
<dbReference type="Proteomes" id="UP000441925">
    <property type="component" value="Unassembled WGS sequence"/>
</dbReference>
<dbReference type="GO" id="GO:0005829">
    <property type="term" value="C:cytosol"/>
    <property type="evidence" value="ECO:0007669"/>
    <property type="project" value="TreeGrafter"/>
</dbReference>
<sequence>MQNFTYYSPTKYIFGKESHIKVGEEIKRINKNNVLIVYPEIFESNGLIASIEESLKKEELKYSLFNKVEPNPTSDLVYQGINIAKSSKTDFILAIGGGSSIDLAKSIAIGVEYDGDFWDFYCGKEIKEAIDVGVILTIASSGSESSPNAIITNKKTFEKIAIESDLIRPVFSIMNPELTLTLNKFQTASGIIDIFTHCLERYFTNTESVQLSDRLLEGIMKTLVEIGPMAIQNSKDLSSRENIMWAGTMAHNNIIGCDREQDWNSHHLEHVLSAKYNCNHGAGMAVIFPAWMQYVVSRHGLDKFVQFANRVFKVEINDENYLETANIGIEKFKKFIKKINMPINFKELGINDYDIDELVSLNNLNGKKTGGFYSMNEDDIREIYKIASINNLDNI</sequence>
<dbReference type="Pfam" id="PF25137">
    <property type="entry name" value="ADH_Fe_C"/>
    <property type="match status" value="1"/>
</dbReference>
<dbReference type="RefSeq" id="WP_326831236.1">
    <property type="nucleotide sequence ID" value="NZ_VULQ01000003.1"/>
</dbReference>
<keyword evidence="5" id="KW-1185">Reference proteome</keyword>
<dbReference type="InterPro" id="IPR001670">
    <property type="entry name" value="ADH_Fe/GldA"/>
</dbReference>
<dbReference type="Gene3D" id="1.20.1090.10">
    <property type="entry name" value="Dehydroquinate synthase-like - alpha domain"/>
    <property type="match status" value="1"/>
</dbReference>
<dbReference type="FunFam" id="3.40.50.1970:FF:000003">
    <property type="entry name" value="Alcohol dehydrogenase, iron-containing"/>
    <property type="match status" value="1"/>
</dbReference>
<dbReference type="SUPFAM" id="SSF56796">
    <property type="entry name" value="Dehydroquinate synthase-like"/>
    <property type="match status" value="1"/>
</dbReference>
<dbReference type="InterPro" id="IPR056798">
    <property type="entry name" value="ADH_Fe_C"/>
</dbReference>
<dbReference type="AlphaFoldDB" id="A0A6N7VTZ6"/>
<gene>
    <name evidence="4" type="ORF">FYJ26_03730</name>
</gene>
<dbReference type="Pfam" id="PF00465">
    <property type="entry name" value="Fe-ADH"/>
    <property type="match status" value="1"/>
</dbReference>
<dbReference type="GO" id="GO:0046872">
    <property type="term" value="F:metal ion binding"/>
    <property type="evidence" value="ECO:0007669"/>
    <property type="project" value="InterPro"/>
</dbReference>